<evidence type="ECO:0000313" key="4">
    <source>
        <dbReference type="Proteomes" id="UP000095751"/>
    </source>
</evidence>
<name>A0A1E7FNS9_9STRA</name>
<feature type="compositionally biased region" description="Low complexity" evidence="1">
    <location>
        <begin position="54"/>
        <end position="81"/>
    </location>
</feature>
<dbReference type="Proteomes" id="UP000095751">
    <property type="component" value="Unassembled WGS sequence"/>
</dbReference>
<dbReference type="InterPro" id="IPR035940">
    <property type="entry name" value="CAP_sf"/>
</dbReference>
<evidence type="ECO:0008006" key="5">
    <source>
        <dbReference type="Google" id="ProtNLM"/>
    </source>
</evidence>
<dbReference type="Gene3D" id="3.40.33.10">
    <property type="entry name" value="CAP"/>
    <property type="match status" value="1"/>
</dbReference>
<keyword evidence="2" id="KW-0812">Transmembrane</keyword>
<feature type="transmembrane region" description="Helical" evidence="2">
    <location>
        <begin position="12"/>
        <end position="36"/>
    </location>
</feature>
<gene>
    <name evidence="3" type="ORF">FRACYDRAFT_235890</name>
</gene>
<dbReference type="AlphaFoldDB" id="A0A1E7FNS9"/>
<dbReference type="KEGG" id="fcy:FRACYDRAFT_235890"/>
<proteinExistence type="predicted"/>
<dbReference type="EMBL" id="KV784355">
    <property type="protein sequence ID" value="OEU19829.1"/>
    <property type="molecule type" value="Genomic_DNA"/>
</dbReference>
<sequence>MSFNKSNIRTAAAAATAVHVACIIVAVVTTASIGVVTAERNRLYKDSIRGSYQRPNRTNPTSSSSSINQIDNNNNNSSNNNVLVPQCDPNNPNSYYNTNNPIDTTNDCDRFLDYCDKSMSTLTSQWSSNGYIYPKDFYNTVELMYDRCSKSCSDYLDGGIQEFCSMPEVNTESISLTASFNSASNSDPTYCGDYDSYWTNNMKSHEIEILQELNNRRTVPTTCSKFDYQLSKEISTLYPKASPVVMNESLRCAARIQAKNIVDATIASNGKFPSNLHQACPPGGDSICEGFSTRMTNAGYEYETQGFGTINEVTAAGYGSGASTPVVQGWLSSKSGHCSSLMKQQALVVPTEVGIGYYEEGGTTAHVMVVAQRQL</sequence>
<protein>
    <recommendedName>
        <fullName evidence="5">SCP domain-containing protein</fullName>
    </recommendedName>
</protein>
<evidence type="ECO:0000313" key="3">
    <source>
        <dbReference type="EMBL" id="OEU19829.1"/>
    </source>
</evidence>
<feature type="region of interest" description="Disordered" evidence="1">
    <location>
        <begin position="47"/>
        <end position="99"/>
    </location>
</feature>
<keyword evidence="2" id="KW-0472">Membrane</keyword>
<accession>A0A1E7FNS9</accession>
<evidence type="ECO:0000256" key="2">
    <source>
        <dbReference type="SAM" id="Phobius"/>
    </source>
</evidence>
<keyword evidence="2" id="KW-1133">Transmembrane helix</keyword>
<reference evidence="3 4" key="1">
    <citation type="submission" date="2016-09" db="EMBL/GenBank/DDBJ databases">
        <title>Extensive genetic diversity and differential bi-allelic expression allows diatom success in the polar Southern Ocean.</title>
        <authorList>
            <consortium name="DOE Joint Genome Institute"/>
            <person name="Mock T."/>
            <person name="Otillar R.P."/>
            <person name="Strauss J."/>
            <person name="Dupont C."/>
            <person name="Frickenhaus S."/>
            <person name="Maumus F."/>
            <person name="Mcmullan M."/>
            <person name="Sanges R."/>
            <person name="Schmutz J."/>
            <person name="Toseland A."/>
            <person name="Valas R."/>
            <person name="Veluchamy A."/>
            <person name="Ward B.J."/>
            <person name="Allen A."/>
            <person name="Barry K."/>
            <person name="Falciatore A."/>
            <person name="Ferrante M."/>
            <person name="Fortunato A.E."/>
            <person name="Gloeckner G."/>
            <person name="Gruber A."/>
            <person name="Hipkin R."/>
            <person name="Janech M."/>
            <person name="Kroth P."/>
            <person name="Leese F."/>
            <person name="Lindquist E."/>
            <person name="Lyon B.R."/>
            <person name="Martin J."/>
            <person name="Mayer C."/>
            <person name="Parker M."/>
            <person name="Quesneville H."/>
            <person name="Raymond J."/>
            <person name="Uhlig C."/>
            <person name="Valentin K.U."/>
            <person name="Worden A.Z."/>
            <person name="Armbrust E.V."/>
            <person name="Bowler C."/>
            <person name="Green B."/>
            <person name="Moulton V."/>
            <person name="Van Oosterhout C."/>
            <person name="Grigoriev I."/>
        </authorList>
    </citation>
    <scope>NUCLEOTIDE SEQUENCE [LARGE SCALE GENOMIC DNA]</scope>
    <source>
        <strain evidence="3 4">CCMP1102</strain>
    </source>
</reference>
<dbReference type="InParanoid" id="A0A1E7FNS9"/>
<dbReference type="CDD" id="cd05379">
    <property type="entry name" value="CAP_bacterial"/>
    <property type="match status" value="1"/>
</dbReference>
<evidence type="ECO:0000256" key="1">
    <source>
        <dbReference type="SAM" id="MobiDB-lite"/>
    </source>
</evidence>
<feature type="compositionally biased region" description="Low complexity" evidence="1">
    <location>
        <begin position="89"/>
        <end position="99"/>
    </location>
</feature>
<organism evidence="3 4">
    <name type="scientific">Fragilariopsis cylindrus CCMP1102</name>
    <dbReference type="NCBI Taxonomy" id="635003"/>
    <lineage>
        <taxon>Eukaryota</taxon>
        <taxon>Sar</taxon>
        <taxon>Stramenopiles</taxon>
        <taxon>Ochrophyta</taxon>
        <taxon>Bacillariophyta</taxon>
        <taxon>Bacillariophyceae</taxon>
        <taxon>Bacillariophycidae</taxon>
        <taxon>Bacillariales</taxon>
        <taxon>Bacillariaceae</taxon>
        <taxon>Fragilariopsis</taxon>
    </lineage>
</organism>
<keyword evidence="4" id="KW-1185">Reference proteome</keyword>
<dbReference type="OrthoDB" id="10502041at2759"/>